<accession>A0AAD1SJ49</accession>
<evidence type="ECO:0000313" key="4">
    <source>
        <dbReference type="Proteomes" id="UP001295444"/>
    </source>
</evidence>
<dbReference type="Proteomes" id="UP001295444">
    <property type="component" value="Chromosome 06"/>
</dbReference>
<evidence type="ECO:0000256" key="1">
    <source>
        <dbReference type="SAM" id="MobiDB-lite"/>
    </source>
</evidence>
<feature type="region of interest" description="Disordered" evidence="1">
    <location>
        <begin position="45"/>
        <end position="94"/>
    </location>
</feature>
<proteinExistence type="predicted"/>
<feature type="signal peptide" evidence="2">
    <location>
        <begin position="1"/>
        <end position="25"/>
    </location>
</feature>
<feature type="chain" id="PRO_5042042351" description="Secreted protein" evidence="2">
    <location>
        <begin position="26"/>
        <end position="94"/>
    </location>
</feature>
<sequence length="94" mass="9849">MAAAIILQLVMDAAAILVFTMRSLAARFAAQESWVVTASPVGSGITPPAHGGENGALCKRVGGPAGLSTGDRPHLPPEPHDRPQFQPPSSFHRR</sequence>
<keyword evidence="2" id="KW-0732">Signal</keyword>
<name>A0AAD1SJ49_PELCU</name>
<feature type="non-terminal residue" evidence="3">
    <location>
        <position position="94"/>
    </location>
</feature>
<reference evidence="3" key="1">
    <citation type="submission" date="2022-03" db="EMBL/GenBank/DDBJ databases">
        <authorList>
            <person name="Alioto T."/>
            <person name="Alioto T."/>
            <person name="Gomez Garrido J."/>
        </authorList>
    </citation>
    <scope>NUCLEOTIDE SEQUENCE</scope>
</reference>
<feature type="compositionally biased region" description="Basic and acidic residues" evidence="1">
    <location>
        <begin position="71"/>
        <end position="83"/>
    </location>
</feature>
<dbReference type="AlphaFoldDB" id="A0AAD1SJ49"/>
<organism evidence="3 4">
    <name type="scientific">Pelobates cultripes</name>
    <name type="common">Western spadefoot toad</name>
    <dbReference type="NCBI Taxonomy" id="61616"/>
    <lineage>
        <taxon>Eukaryota</taxon>
        <taxon>Metazoa</taxon>
        <taxon>Chordata</taxon>
        <taxon>Craniata</taxon>
        <taxon>Vertebrata</taxon>
        <taxon>Euteleostomi</taxon>
        <taxon>Amphibia</taxon>
        <taxon>Batrachia</taxon>
        <taxon>Anura</taxon>
        <taxon>Pelobatoidea</taxon>
        <taxon>Pelobatidae</taxon>
        <taxon>Pelobates</taxon>
    </lineage>
</organism>
<protein>
    <recommendedName>
        <fullName evidence="5">Secreted protein</fullName>
    </recommendedName>
</protein>
<evidence type="ECO:0008006" key="5">
    <source>
        <dbReference type="Google" id="ProtNLM"/>
    </source>
</evidence>
<evidence type="ECO:0000256" key="2">
    <source>
        <dbReference type="SAM" id="SignalP"/>
    </source>
</evidence>
<keyword evidence="4" id="KW-1185">Reference proteome</keyword>
<gene>
    <name evidence="3" type="ORF">PECUL_23A048223</name>
</gene>
<dbReference type="EMBL" id="OW240917">
    <property type="protein sequence ID" value="CAH2301600.1"/>
    <property type="molecule type" value="Genomic_DNA"/>
</dbReference>
<evidence type="ECO:0000313" key="3">
    <source>
        <dbReference type="EMBL" id="CAH2301600.1"/>
    </source>
</evidence>